<keyword evidence="7" id="KW-1185">Reference proteome</keyword>
<evidence type="ECO:0000256" key="3">
    <source>
        <dbReference type="ARBA" id="ARBA00022989"/>
    </source>
</evidence>
<accession>A0ABQ7K5P1</accession>
<evidence type="ECO:0000313" key="6">
    <source>
        <dbReference type="EMBL" id="KAG0291244.1"/>
    </source>
</evidence>
<keyword evidence="3 5" id="KW-1133">Transmembrane helix</keyword>
<dbReference type="Gene3D" id="1.20.1250.20">
    <property type="entry name" value="MFS general substrate transporter like domains"/>
    <property type="match status" value="1"/>
</dbReference>
<keyword evidence="2 5" id="KW-0812">Transmembrane</keyword>
<protein>
    <submittedName>
        <fullName evidence="6">Uncharacterized protein</fullName>
    </submittedName>
</protein>
<feature type="transmembrane region" description="Helical" evidence="5">
    <location>
        <begin position="321"/>
        <end position="342"/>
    </location>
</feature>
<feature type="transmembrane region" description="Helical" evidence="5">
    <location>
        <begin position="393"/>
        <end position="413"/>
    </location>
</feature>
<evidence type="ECO:0000256" key="2">
    <source>
        <dbReference type="ARBA" id="ARBA00022692"/>
    </source>
</evidence>
<feature type="transmembrane region" description="Helical" evidence="5">
    <location>
        <begin position="115"/>
        <end position="136"/>
    </location>
</feature>
<evidence type="ECO:0000256" key="4">
    <source>
        <dbReference type="ARBA" id="ARBA00023136"/>
    </source>
</evidence>
<feature type="transmembrane region" description="Helical" evidence="5">
    <location>
        <begin position="89"/>
        <end position="109"/>
    </location>
</feature>
<keyword evidence="4 5" id="KW-0472">Membrane</keyword>
<dbReference type="InterPro" id="IPR011701">
    <property type="entry name" value="MFS"/>
</dbReference>
<dbReference type="SUPFAM" id="SSF103473">
    <property type="entry name" value="MFS general substrate transporter"/>
    <property type="match status" value="1"/>
</dbReference>
<name>A0ABQ7K5P1_9FUNG</name>
<dbReference type="Proteomes" id="UP001194696">
    <property type="component" value="Unassembled WGS sequence"/>
</dbReference>
<sequence length="431" mass="46634">MGISQAPQEQLIIGIVCKSHFERRDNRSEGDAMMMMKALLGDPDDPCRTQEVQALAAVILGRVRALKYISGMFTIGFLTSLSDKYGRKALIYLTLLPAVLTQLLILYMARPTSNLGVGVLYADGLFMGIMGAGILLEPCLNAYIADCTPRLGRSLTIGYVMVSLSVGLTAGPLISGYLDNPTTAVLLSACTLTFLIVYSVFMPESLPKHLRAESVVDEDVMVLGIAVSASSLSSTEIIPAKECLSFLAKMKTGIVTVVQPVLLFLPGRIEPTSDVNVPPSPYMLLVLLVGYGILQFVTNGLAIILIPYTNLVFGWGGKMDGYYYAFSGASTFIVYVCIFPILQKLYKKVYDAKDISKVDAFAAPAAPEHSSDGNSCSSTPTKVTSKITVWNDLTFFIFGSIVYAIACLIVPLFETEAALFLSKEPLHADYV</sequence>
<dbReference type="Pfam" id="PF07690">
    <property type="entry name" value="MFS_1"/>
    <property type="match status" value="1"/>
</dbReference>
<comment type="caution">
    <text evidence="6">The sequence shown here is derived from an EMBL/GenBank/DDBJ whole genome shotgun (WGS) entry which is preliminary data.</text>
</comment>
<evidence type="ECO:0000256" key="1">
    <source>
        <dbReference type="ARBA" id="ARBA00004141"/>
    </source>
</evidence>
<dbReference type="PANTHER" id="PTHR23507:SF1">
    <property type="entry name" value="FI18259P1-RELATED"/>
    <property type="match status" value="1"/>
</dbReference>
<proteinExistence type="predicted"/>
<evidence type="ECO:0000256" key="5">
    <source>
        <dbReference type="SAM" id="Phobius"/>
    </source>
</evidence>
<feature type="transmembrane region" description="Helical" evidence="5">
    <location>
        <begin position="184"/>
        <end position="201"/>
    </location>
</feature>
<dbReference type="PANTHER" id="PTHR23507">
    <property type="entry name" value="ZGC:174356"/>
    <property type="match status" value="1"/>
</dbReference>
<comment type="subcellular location">
    <subcellularLocation>
        <location evidence="1">Membrane</location>
        <topology evidence="1">Multi-pass membrane protein</topology>
    </subcellularLocation>
</comment>
<organism evidence="6 7">
    <name type="scientific">Linnemannia gamsii</name>
    <dbReference type="NCBI Taxonomy" id="64522"/>
    <lineage>
        <taxon>Eukaryota</taxon>
        <taxon>Fungi</taxon>
        <taxon>Fungi incertae sedis</taxon>
        <taxon>Mucoromycota</taxon>
        <taxon>Mortierellomycotina</taxon>
        <taxon>Mortierellomycetes</taxon>
        <taxon>Mortierellales</taxon>
        <taxon>Mortierellaceae</taxon>
        <taxon>Linnemannia</taxon>
    </lineage>
</organism>
<gene>
    <name evidence="6" type="ORF">BGZ96_005378</name>
</gene>
<dbReference type="InterPro" id="IPR036259">
    <property type="entry name" value="MFS_trans_sf"/>
</dbReference>
<feature type="transmembrane region" description="Helical" evidence="5">
    <location>
        <begin position="157"/>
        <end position="178"/>
    </location>
</feature>
<feature type="transmembrane region" description="Helical" evidence="5">
    <location>
        <begin position="282"/>
        <end position="309"/>
    </location>
</feature>
<dbReference type="EMBL" id="JAAAIM010000251">
    <property type="protein sequence ID" value="KAG0291244.1"/>
    <property type="molecule type" value="Genomic_DNA"/>
</dbReference>
<reference evidence="6 7" key="1">
    <citation type="journal article" date="2020" name="Fungal Divers.">
        <title>Resolving the Mortierellaceae phylogeny through synthesis of multi-gene phylogenetics and phylogenomics.</title>
        <authorList>
            <person name="Vandepol N."/>
            <person name="Liber J."/>
            <person name="Desiro A."/>
            <person name="Na H."/>
            <person name="Kennedy M."/>
            <person name="Barry K."/>
            <person name="Grigoriev I.V."/>
            <person name="Miller A.N."/>
            <person name="O'Donnell K."/>
            <person name="Stajich J.E."/>
            <person name="Bonito G."/>
        </authorList>
    </citation>
    <scope>NUCLEOTIDE SEQUENCE [LARGE SCALE GENOMIC DNA]</scope>
    <source>
        <strain evidence="6 7">AD045</strain>
    </source>
</reference>
<evidence type="ECO:0000313" key="7">
    <source>
        <dbReference type="Proteomes" id="UP001194696"/>
    </source>
</evidence>